<reference evidence="13 14" key="1">
    <citation type="submission" date="2020-05" db="EMBL/GenBank/DDBJ databases">
        <authorList>
            <person name="Whitworth D."/>
        </authorList>
    </citation>
    <scope>NUCLEOTIDE SEQUENCE [LARGE SCALE GENOMIC DNA]</scope>
    <source>
        <strain evidence="12 14">AB043B</strain>
        <strain evidence="11 13">CA046A</strain>
    </source>
</reference>
<evidence type="ECO:0000313" key="14">
    <source>
        <dbReference type="Proteomes" id="UP000563426"/>
    </source>
</evidence>
<dbReference type="AlphaFoldDB" id="A0A3A8HBI0"/>
<dbReference type="HAMAP" id="MF_00080">
    <property type="entry name" value="IF_3"/>
    <property type="match status" value="1"/>
</dbReference>
<comment type="caution">
    <text evidence="11">The sequence shown here is derived from an EMBL/GenBank/DDBJ whole genome shotgun (WGS) entry which is preliminary data.</text>
</comment>
<dbReference type="Proteomes" id="UP000563426">
    <property type="component" value="Unassembled WGS sequence"/>
</dbReference>
<dbReference type="InterPro" id="IPR019813">
    <property type="entry name" value="Translation_initiation_fac3_CS"/>
</dbReference>
<accession>A0A3A8HBI0</accession>
<evidence type="ECO:0000259" key="9">
    <source>
        <dbReference type="Pfam" id="PF00707"/>
    </source>
</evidence>
<dbReference type="FunFam" id="3.30.110.10:FF:000001">
    <property type="entry name" value="Translation initiation factor IF-3"/>
    <property type="match status" value="1"/>
</dbReference>
<dbReference type="PANTHER" id="PTHR10938">
    <property type="entry name" value="TRANSLATION INITIATION FACTOR IF-3"/>
    <property type="match status" value="1"/>
</dbReference>
<dbReference type="RefSeq" id="WP_120530524.1">
    <property type="nucleotide sequence ID" value="NZ_JABFJV010000524.1"/>
</dbReference>
<dbReference type="InterPro" id="IPR036788">
    <property type="entry name" value="T_IF-3_C_sf"/>
</dbReference>
<proteinExistence type="inferred from homology"/>
<sequence>MIREQRNSSRGPNRDQRTNRRIRAREVRVVGSDGSQLGVMTIEAALEKARSESLDLVEVSPMAKPPVCKIMDYGKFKYEEKKKASDAKRTQVVIQLKEVKLRPKTEEHDYEFKVRNTRRFIEEGNKAKVVIQFRGREITHKELGSAILDDVIKDLKDVAVAEQLPRMEGRQMYMILAPTPKVAQKAREQARQAAAAARKSPPPGTGKKPQAPGAPGADAASTAPVDADGGGDSDADDTDEAPDAAPATT</sequence>
<keyword evidence="3 5" id="KW-0396">Initiation factor</keyword>
<evidence type="ECO:0000256" key="7">
    <source>
        <dbReference type="RuleBase" id="RU000646"/>
    </source>
</evidence>
<dbReference type="SUPFAM" id="SSF55200">
    <property type="entry name" value="Translation initiation factor IF3, C-terminal domain"/>
    <property type="match status" value="1"/>
</dbReference>
<evidence type="ECO:0000259" key="10">
    <source>
        <dbReference type="Pfam" id="PF05198"/>
    </source>
</evidence>
<dbReference type="Gene3D" id="3.30.110.10">
    <property type="entry name" value="Translation initiation factor 3 (IF-3), C-terminal domain"/>
    <property type="match status" value="1"/>
</dbReference>
<comment type="subcellular location">
    <subcellularLocation>
        <location evidence="5 7">Cytoplasm</location>
    </subcellularLocation>
</comment>
<feature type="region of interest" description="Disordered" evidence="8">
    <location>
        <begin position="183"/>
        <end position="249"/>
    </location>
</feature>
<keyword evidence="14" id="KW-1185">Reference proteome</keyword>
<dbReference type="Gene3D" id="3.10.20.80">
    <property type="entry name" value="Translation initiation factor 3 (IF-3), N-terminal domain"/>
    <property type="match status" value="1"/>
</dbReference>
<dbReference type="InterPro" id="IPR019815">
    <property type="entry name" value="Translation_initiation_fac_3_C"/>
</dbReference>
<dbReference type="NCBIfam" id="TIGR00168">
    <property type="entry name" value="infC"/>
    <property type="match status" value="1"/>
</dbReference>
<dbReference type="EMBL" id="JABFJV010000524">
    <property type="protein sequence ID" value="NOK39610.1"/>
    <property type="molecule type" value="Genomic_DNA"/>
</dbReference>
<evidence type="ECO:0000256" key="8">
    <source>
        <dbReference type="SAM" id="MobiDB-lite"/>
    </source>
</evidence>
<dbReference type="Pfam" id="PF05198">
    <property type="entry name" value="IF3_N"/>
    <property type="match status" value="1"/>
</dbReference>
<feature type="domain" description="Translation initiation factor 3 C-terminal" evidence="9">
    <location>
        <begin position="94"/>
        <end position="178"/>
    </location>
</feature>
<evidence type="ECO:0000256" key="4">
    <source>
        <dbReference type="ARBA" id="ARBA00022917"/>
    </source>
</evidence>
<keyword evidence="2 5" id="KW-0963">Cytoplasm</keyword>
<dbReference type="PROSITE" id="PS00938">
    <property type="entry name" value="IF3"/>
    <property type="match status" value="1"/>
</dbReference>
<dbReference type="Proteomes" id="UP000528460">
    <property type="component" value="Unassembled WGS sequence"/>
</dbReference>
<dbReference type="InterPro" id="IPR001288">
    <property type="entry name" value="Translation_initiation_fac_3"/>
</dbReference>
<feature type="region of interest" description="Disordered" evidence="8">
    <location>
        <begin position="1"/>
        <end position="20"/>
    </location>
</feature>
<evidence type="ECO:0000313" key="12">
    <source>
        <dbReference type="EMBL" id="NOK39610.1"/>
    </source>
</evidence>
<dbReference type="OrthoDB" id="9806014at2"/>
<evidence type="ECO:0000313" key="11">
    <source>
        <dbReference type="EMBL" id="NOK13856.1"/>
    </source>
</evidence>
<dbReference type="EMBL" id="JABFJW010000379">
    <property type="protein sequence ID" value="NOK13856.1"/>
    <property type="molecule type" value="Genomic_DNA"/>
</dbReference>
<feature type="compositionally biased region" description="Acidic residues" evidence="8">
    <location>
        <begin position="229"/>
        <end position="242"/>
    </location>
</feature>
<dbReference type="GO" id="GO:0005829">
    <property type="term" value="C:cytosol"/>
    <property type="evidence" value="ECO:0007669"/>
    <property type="project" value="TreeGrafter"/>
</dbReference>
<dbReference type="GO" id="GO:0043022">
    <property type="term" value="F:ribosome binding"/>
    <property type="evidence" value="ECO:0007669"/>
    <property type="project" value="UniProtKB-ARBA"/>
</dbReference>
<organism evidence="11 13">
    <name type="scientific">Corallococcus exercitus</name>
    <dbReference type="NCBI Taxonomy" id="2316736"/>
    <lineage>
        <taxon>Bacteria</taxon>
        <taxon>Pseudomonadati</taxon>
        <taxon>Myxococcota</taxon>
        <taxon>Myxococcia</taxon>
        <taxon>Myxococcales</taxon>
        <taxon>Cystobacterineae</taxon>
        <taxon>Myxococcaceae</taxon>
        <taxon>Corallococcus</taxon>
    </lineage>
</organism>
<dbReference type="Pfam" id="PF00707">
    <property type="entry name" value="IF3_C"/>
    <property type="match status" value="1"/>
</dbReference>
<evidence type="ECO:0000313" key="13">
    <source>
        <dbReference type="Proteomes" id="UP000528460"/>
    </source>
</evidence>
<feature type="domain" description="Translation initiation factor 3 N-terminal" evidence="10">
    <location>
        <begin position="18"/>
        <end position="86"/>
    </location>
</feature>
<dbReference type="InterPro" id="IPR019814">
    <property type="entry name" value="Translation_initiation_fac_3_N"/>
</dbReference>
<name>A0A3A8HBI0_9BACT</name>
<dbReference type="GO" id="GO:0032790">
    <property type="term" value="P:ribosome disassembly"/>
    <property type="evidence" value="ECO:0007669"/>
    <property type="project" value="TreeGrafter"/>
</dbReference>
<protein>
    <recommendedName>
        <fullName evidence="5 6">Translation initiation factor IF-3</fullName>
    </recommendedName>
</protein>
<comment type="function">
    <text evidence="5 7">IF-3 binds to the 30S ribosomal subunit and shifts the equilibrium between 70S ribosomes and their 50S and 30S subunits in favor of the free subunits, thus enhancing the availability of 30S subunits on which protein synthesis initiation begins.</text>
</comment>
<evidence type="ECO:0000256" key="6">
    <source>
        <dbReference type="NCBIfam" id="TIGR00168"/>
    </source>
</evidence>
<feature type="compositionally biased region" description="Low complexity" evidence="8">
    <location>
        <begin position="191"/>
        <end position="227"/>
    </location>
</feature>
<evidence type="ECO:0000256" key="2">
    <source>
        <dbReference type="ARBA" id="ARBA00022490"/>
    </source>
</evidence>
<gene>
    <name evidence="5 11" type="primary">infC</name>
    <name evidence="12" type="ORF">HMI49_41250</name>
    <name evidence="11" type="ORF">HNS30_32905</name>
</gene>
<dbReference type="PANTHER" id="PTHR10938:SF0">
    <property type="entry name" value="TRANSLATION INITIATION FACTOR IF-3, MITOCHONDRIAL"/>
    <property type="match status" value="1"/>
</dbReference>
<dbReference type="FunFam" id="3.10.20.80:FF:000001">
    <property type="entry name" value="Translation initiation factor IF-3"/>
    <property type="match status" value="1"/>
</dbReference>
<evidence type="ECO:0000256" key="5">
    <source>
        <dbReference type="HAMAP-Rule" id="MF_00080"/>
    </source>
</evidence>
<dbReference type="GO" id="GO:0016020">
    <property type="term" value="C:membrane"/>
    <property type="evidence" value="ECO:0007669"/>
    <property type="project" value="TreeGrafter"/>
</dbReference>
<keyword evidence="4 5" id="KW-0648">Protein biosynthesis</keyword>
<dbReference type="InterPro" id="IPR036787">
    <property type="entry name" value="T_IF-3_N_sf"/>
</dbReference>
<evidence type="ECO:0000256" key="1">
    <source>
        <dbReference type="ARBA" id="ARBA00005439"/>
    </source>
</evidence>
<comment type="subunit">
    <text evidence="5 7">Monomer.</text>
</comment>
<evidence type="ECO:0000256" key="3">
    <source>
        <dbReference type="ARBA" id="ARBA00022540"/>
    </source>
</evidence>
<dbReference type="SUPFAM" id="SSF54364">
    <property type="entry name" value="Translation initiation factor IF3, N-terminal domain"/>
    <property type="match status" value="1"/>
</dbReference>
<dbReference type="GO" id="GO:0003743">
    <property type="term" value="F:translation initiation factor activity"/>
    <property type="evidence" value="ECO:0007669"/>
    <property type="project" value="UniProtKB-UniRule"/>
</dbReference>
<comment type="similarity">
    <text evidence="1 5 7">Belongs to the IF-3 family.</text>
</comment>